<dbReference type="PRINTS" id="PR00101">
    <property type="entry name" value="ATCASE"/>
</dbReference>
<dbReference type="GO" id="GO:0006207">
    <property type="term" value="P:'de novo' pyrimidine nucleobase biosynthetic process"/>
    <property type="evidence" value="ECO:0007669"/>
    <property type="project" value="InterPro"/>
</dbReference>
<proteinExistence type="inferred from homology"/>
<dbReference type="EC" id="2.1.3.2" evidence="8"/>
<feature type="binding site" evidence="8">
    <location>
        <position position="151"/>
    </location>
    <ligand>
        <name>carbamoyl phosphate</name>
        <dbReference type="ChEBI" id="CHEBI:58228"/>
    </ligand>
</feature>
<evidence type="ECO:0000256" key="4">
    <source>
        <dbReference type="ARBA" id="ARBA00022679"/>
    </source>
</evidence>
<evidence type="ECO:0000256" key="1">
    <source>
        <dbReference type="ARBA" id="ARBA00003822"/>
    </source>
</evidence>
<protein>
    <recommendedName>
        <fullName evidence="8">Aspartate carbamoyltransferase</fullName>
        <ecNumber evidence="8">2.1.3.2</ecNumber>
    </recommendedName>
    <alternativeName>
        <fullName evidence="8">Aspartate transcarbamylase</fullName>
        <shortName evidence="8">ATCase</shortName>
    </alternativeName>
</protein>
<dbReference type="FunFam" id="3.40.50.1370:FF:000007">
    <property type="entry name" value="Aspartate carbamoyltransferase"/>
    <property type="match status" value="1"/>
</dbReference>
<comment type="subunit">
    <text evidence="8">Heterododecamer (2C3:3R2) of six catalytic PyrB chains organized as two trimers (C3), and six regulatory PyrI chains organized as three dimers (R2).</text>
</comment>
<comment type="catalytic activity">
    <reaction evidence="7 8">
        <text>carbamoyl phosphate + L-aspartate = N-carbamoyl-L-aspartate + phosphate + H(+)</text>
        <dbReference type="Rhea" id="RHEA:20013"/>
        <dbReference type="ChEBI" id="CHEBI:15378"/>
        <dbReference type="ChEBI" id="CHEBI:29991"/>
        <dbReference type="ChEBI" id="CHEBI:32814"/>
        <dbReference type="ChEBI" id="CHEBI:43474"/>
        <dbReference type="ChEBI" id="CHEBI:58228"/>
        <dbReference type="EC" id="2.1.3.2"/>
    </reaction>
</comment>
<dbReference type="GO" id="GO:0005829">
    <property type="term" value="C:cytosol"/>
    <property type="evidence" value="ECO:0007669"/>
    <property type="project" value="TreeGrafter"/>
</dbReference>
<dbReference type="Pfam" id="PF00185">
    <property type="entry name" value="OTCace"/>
    <property type="match status" value="1"/>
</dbReference>
<dbReference type="OrthoDB" id="9774690at2"/>
<dbReference type="GO" id="GO:0006520">
    <property type="term" value="P:amino acid metabolic process"/>
    <property type="evidence" value="ECO:0007669"/>
    <property type="project" value="InterPro"/>
</dbReference>
<feature type="domain" description="Aspartate/ornithine carbamoyltransferase carbamoyl-P binding" evidence="10">
    <location>
        <begin position="21"/>
        <end position="163"/>
    </location>
</feature>
<dbReference type="Pfam" id="PF02729">
    <property type="entry name" value="OTCace_N"/>
    <property type="match status" value="1"/>
</dbReference>
<feature type="binding site" evidence="8">
    <location>
        <position position="73"/>
    </location>
    <ligand>
        <name>carbamoyl phosphate</name>
        <dbReference type="ChEBI" id="CHEBI:58228"/>
    </ligand>
</feature>
<feature type="binding site" evidence="8">
    <location>
        <position position="101"/>
    </location>
    <ligand>
        <name>L-aspartate</name>
        <dbReference type="ChEBI" id="CHEBI:29991"/>
    </ligand>
</feature>
<dbReference type="NCBIfam" id="NF002032">
    <property type="entry name" value="PRK00856.1"/>
    <property type="match status" value="1"/>
</dbReference>
<name>A0A418WN72_9SPHN</name>
<evidence type="ECO:0000259" key="9">
    <source>
        <dbReference type="Pfam" id="PF00185"/>
    </source>
</evidence>
<dbReference type="InterPro" id="IPR002082">
    <property type="entry name" value="Asp_carbamoyltransf"/>
</dbReference>
<feature type="binding site" evidence="8">
    <location>
        <position position="184"/>
    </location>
    <ligand>
        <name>L-aspartate</name>
        <dbReference type="ChEBI" id="CHEBI:29991"/>
    </ligand>
</feature>
<dbReference type="Proteomes" id="UP000286100">
    <property type="component" value="Unassembled WGS sequence"/>
</dbReference>
<comment type="function">
    <text evidence="6 8">Catalyzes the condensation of carbamoyl phosphate and aspartate to form carbamoyl aspartate and inorganic phosphate, the committed step in the de novo pyrimidine nucleotide biosynthesis pathway.</text>
</comment>
<keyword evidence="4 8" id="KW-0808">Transferase</keyword>
<comment type="pathway">
    <text evidence="2 8">Pyrimidine metabolism; UMP biosynthesis via de novo pathway; (S)-dihydroorotate from bicarbonate: step 2/3.</text>
</comment>
<evidence type="ECO:0000259" key="10">
    <source>
        <dbReference type="Pfam" id="PF02729"/>
    </source>
</evidence>
<evidence type="ECO:0000313" key="12">
    <source>
        <dbReference type="Proteomes" id="UP000286100"/>
    </source>
</evidence>
<feature type="binding site" evidence="8">
    <location>
        <position position="280"/>
    </location>
    <ligand>
        <name>carbamoyl phosphate</name>
        <dbReference type="ChEBI" id="CHEBI:58228"/>
    </ligand>
</feature>
<feature type="domain" description="Aspartate/ornithine carbamoyltransferase Asp/Orn-binding" evidence="9">
    <location>
        <begin position="171"/>
        <end position="317"/>
    </location>
</feature>
<dbReference type="GO" id="GO:0016597">
    <property type="term" value="F:amino acid binding"/>
    <property type="evidence" value="ECO:0007669"/>
    <property type="project" value="InterPro"/>
</dbReference>
<dbReference type="PANTHER" id="PTHR45753">
    <property type="entry name" value="ORNITHINE CARBAMOYLTRANSFERASE, MITOCHONDRIAL"/>
    <property type="match status" value="1"/>
</dbReference>
<feature type="binding site" evidence="8">
    <location>
        <position position="279"/>
    </location>
    <ligand>
        <name>carbamoyl phosphate</name>
        <dbReference type="ChEBI" id="CHEBI:58228"/>
    </ligand>
</feature>
<keyword evidence="12" id="KW-1185">Reference proteome</keyword>
<feature type="binding site" evidence="8">
    <location>
        <position position="123"/>
    </location>
    <ligand>
        <name>carbamoyl phosphate</name>
        <dbReference type="ChEBI" id="CHEBI:58228"/>
    </ligand>
</feature>
<reference evidence="11 12" key="1">
    <citation type="submission" date="2018-09" db="EMBL/GenBank/DDBJ databases">
        <authorList>
            <person name="Zhu H."/>
        </authorList>
    </citation>
    <scope>NUCLEOTIDE SEQUENCE [LARGE SCALE GENOMIC DNA]</scope>
    <source>
        <strain evidence="11 12">K2R01-6</strain>
    </source>
</reference>
<evidence type="ECO:0000256" key="3">
    <source>
        <dbReference type="ARBA" id="ARBA00008896"/>
    </source>
</evidence>
<comment type="similarity">
    <text evidence="3 8">Belongs to the aspartate/ornithine carbamoyltransferase superfamily. ATCase family.</text>
</comment>
<evidence type="ECO:0000313" key="11">
    <source>
        <dbReference type="EMBL" id="RJF91446.1"/>
    </source>
</evidence>
<evidence type="ECO:0000256" key="7">
    <source>
        <dbReference type="ARBA" id="ARBA00048859"/>
    </source>
</evidence>
<organism evidence="11 12">
    <name type="scientific">Sphingomonas cavernae</name>
    <dbReference type="NCBI Taxonomy" id="2320861"/>
    <lineage>
        <taxon>Bacteria</taxon>
        <taxon>Pseudomonadati</taxon>
        <taxon>Pseudomonadota</taxon>
        <taxon>Alphaproteobacteria</taxon>
        <taxon>Sphingomonadales</taxon>
        <taxon>Sphingomonadaceae</taxon>
        <taxon>Sphingomonas</taxon>
    </lineage>
</organism>
<dbReference type="PRINTS" id="PR00100">
    <property type="entry name" value="AOTCASE"/>
</dbReference>
<dbReference type="GO" id="GO:0044205">
    <property type="term" value="P:'de novo' UMP biosynthetic process"/>
    <property type="evidence" value="ECO:0007669"/>
    <property type="project" value="UniProtKB-UniRule"/>
</dbReference>
<accession>A0A418WN72</accession>
<sequence>MPNAPSSSAHGLTGAQLFPHRHLTGISGLQPHEITFLLDEAEQWVDLNRKASKHDGRLSGLTQINAFFENSTRTLLSFEIAGKRLGADVVNMHAAQSSVKKGETLIDTAVTLNAMRADVIVIRHQSSGAVQLIADKVDCPVLNAGDGRHEHPTQALLDALTIRRRKGRIAGLRVAICGDVLHSRVARSNILALTSLAAEVRVIAPPTLMPPAIERMHVTPFTDFDTGIEGADVVMMLRLQSERMAGGFIPSPREYHALWGLTSERLERAAPDALVMHPGPMNRGVEIDSNIADDPNRSAITEQVEMGVAVRMACLDVLTRRKRGVEGWA</sequence>
<dbReference type="SUPFAM" id="SSF53671">
    <property type="entry name" value="Aspartate/ornithine carbamoyltransferase"/>
    <property type="match status" value="1"/>
</dbReference>
<feature type="binding site" evidence="8">
    <location>
        <position position="154"/>
    </location>
    <ligand>
        <name>carbamoyl phosphate</name>
        <dbReference type="ChEBI" id="CHEBI:58228"/>
    </ligand>
</feature>
<dbReference type="AlphaFoldDB" id="A0A418WN72"/>
<dbReference type="InterPro" id="IPR006132">
    <property type="entry name" value="Asp/Orn_carbamoyltranf_P-bd"/>
</dbReference>
<evidence type="ECO:0000256" key="2">
    <source>
        <dbReference type="ARBA" id="ARBA00004852"/>
    </source>
</evidence>
<dbReference type="PROSITE" id="PS00097">
    <property type="entry name" value="CARBAMOYLTRANSFERASE"/>
    <property type="match status" value="1"/>
</dbReference>
<comment type="caution">
    <text evidence="11">The sequence shown here is derived from an EMBL/GenBank/DDBJ whole genome shotgun (WGS) entry which is preliminary data.</text>
</comment>
<evidence type="ECO:0000256" key="6">
    <source>
        <dbReference type="ARBA" id="ARBA00043884"/>
    </source>
</evidence>
<feature type="binding site" evidence="8">
    <location>
        <position position="74"/>
    </location>
    <ligand>
        <name>carbamoyl phosphate</name>
        <dbReference type="ChEBI" id="CHEBI:58228"/>
    </ligand>
</feature>
<dbReference type="HAMAP" id="MF_00001">
    <property type="entry name" value="Asp_carb_tr"/>
    <property type="match status" value="1"/>
</dbReference>
<dbReference type="RefSeq" id="WP_119763584.1">
    <property type="nucleotide sequence ID" value="NZ_QYUM01000003.1"/>
</dbReference>
<dbReference type="NCBIfam" id="TIGR00670">
    <property type="entry name" value="asp_carb_tr"/>
    <property type="match status" value="1"/>
</dbReference>
<dbReference type="PANTHER" id="PTHR45753:SF6">
    <property type="entry name" value="ASPARTATE CARBAMOYLTRANSFERASE"/>
    <property type="match status" value="1"/>
</dbReference>
<evidence type="ECO:0000256" key="5">
    <source>
        <dbReference type="ARBA" id="ARBA00022975"/>
    </source>
</evidence>
<dbReference type="UniPathway" id="UPA00070">
    <property type="reaction ID" value="UER00116"/>
</dbReference>
<dbReference type="EMBL" id="QYUM01000003">
    <property type="protein sequence ID" value="RJF91446.1"/>
    <property type="molecule type" value="Genomic_DNA"/>
</dbReference>
<gene>
    <name evidence="8" type="primary">pyrB</name>
    <name evidence="11" type="ORF">D3876_15260</name>
</gene>
<feature type="binding site" evidence="8">
    <location>
        <position position="238"/>
    </location>
    <ligand>
        <name>L-aspartate</name>
        <dbReference type="ChEBI" id="CHEBI:29991"/>
    </ligand>
</feature>
<dbReference type="Gene3D" id="3.40.50.1370">
    <property type="entry name" value="Aspartate/ornithine carbamoyltransferase"/>
    <property type="match status" value="2"/>
</dbReference>
<dbReference type="InterPro" id="IPR006131">
    <property type="entry name" value="Asp_carbamoyltransf_Asp/Orn-bd"/>
</dbReference>
<evidence type="ECO:0000256" key="8">
    <source>
        <dbReference type="HAMAP-Rule" id="MF_00001"/>
    </source>
</evidence>
<dbReference type="GO" id="GO:0004070">
    <property type="term" value="F:aspartate carbamoyltransferase activity"/>
    <property type="evidence" value="ECO:0007669"/>
    <property type="project" value="UniProtKB-UniRule"/>
</dbReference>
<dbReference type="InterPro" id="IPR006130">
    <property type="entry name" value="Asp/Orn_carbamoylTrfase"/>
</dbReference>
<keyword evidence="5 8" id="KW-0665">Pyrimidine biosynthesis</keyword>
<dbReference type="InterPro" id="IPR036901">
    <property type="entry name" value="Asp/Orn_carbamoylTrfase_sf"/>
</dbReference>
<comment type="function">
    <text evidence="1">Reversibly catalyzes the transfer of the carbamoyl group from carbamoyl phosphate (CP) to the N(epsilon) atom of ornithine (ORN) to produce L-citrulline.</text>
</comment>